<dbReference type="GO" id="GO:0046481">
    <property type="term" value="F:digalactosyldiacylglycerol synthase activity"/>
    <property type="evidence" value="ECO:0007669"/>
    <property type="project" value="InterPro"/>
</dbReference>
<evidence type="ECO:0000256" key="3">
    <source>
        <dbReference type="ARBA" id="ARBA00009481"/>
    </source>
</evidence>
<keyword evidence="9" id="KW-0732">Signal</keyword>
<dbReference type="GO" id="GO:0008168">
    <property type="term" value="F:methyltransferase activity"/>
    <property type="evidence" value="ECO:0007669"/>
    <property type="project" value="UniProtKB-KW"/>
</dbReference>
<evidence type="ECO:0000256" key="2">
    <source>
        <dbReference type="ARBA" id="ARBA00004370"/>
    </source>
</evidence>
<proteinExistence type="inferred from homology"/>
<dbReference type="EMBL" id="JAGRRH010000013">
    <property type="protein sequence ID" value="KAG7361439.1"/>
    <property type="molecule type" value="Genomic_DNA"/>
</dbReference>
<keyword evidence="5" id="KW-0934">Plastid</keyword>
<keyword evidence="7" id="KW-0472">Membrane</keyword>
<dbReference type="GO" id="GO:0032259">
    <property type="term" value="P:methylation"/>
    <property type="evidence" value="ECO:0007669"/>
    <property type="project" value="UniProtKB-KW"/>
</dbReference>
<dbReference type="Proteomes" id="UP000693970">
    <property type="component" value="Unassembled WGS sequence"/>
</dbReference>
<comment type="caution">
    <text evidence="10">The sequence shown here is derived from an EMBL/GenBank/DDBJ whole genome shotgun (WGS) entry which is preliminary data.</text>
</comment>
<feature type="region of interest" description="Disordered" evidence="8">
    <location>
        <begin position="32"/>
        <end position="59"/>
    </location>
</feature>
<comment type="similarity">
    <text evidence="3">Belongs to the glycosyltransferase group 1 family. Glycosyltransferase 4 subfamily.</text>
</comment>
<dbReference type="Pfam" id="PF13692">
    <property type="entry name" value="Glyco_trans_1_4"/>
    <property type="match status" value="1"/>
</dbReference>
<dbReference type="Pfam" id="PF13489">
    <property type="entry name" value="Methyltransf_23"/>
    <property type="match status" value="1"/>
</dbReference>
<feature type="compositionally biased region" description="Polar residues" evidence="8">
    <location>
        <begin position="195"/>
        <end position="206"/>
    </location>
</feature>
<evidence type="ECO:0000256" key="9">
    <source>
        <dbReference type="SAM" id="SignalP"/>
    </source>
</evidence>
<dbReference type="PANTHER" id="PTHR46132">
    <property type="entry name" value="DIGALACTOSYLDIACYLGLYCEROL SYNTHASE 2, CHLOROPLASTIC"/>
    <property type="match status" value="1"/>
</dbReference>
<dbReference type="AlphaFoldDB" id="A0A9K3PY33"/>
<dbReference type="PANTHER" id="PTHR46132:SF1">
    <property type="entry name" value="DIGALACTOSYLDIACYLGLYCEROL SYNTHASE 2, CHLOROPLASTIC"/>
    <property type="match status" value="1"/>
</dbReference>
<keyword evidence="10" id="KW-0489">Methyltransferase</keyword>
<gene>
    <name evidence="10" type="ORF">IV203_036539</name>
</gene>
<feature type="compositionally biased region" description="Polar residues" evidence="8">
    <location>
        <begin position="223"/>
        <end position="235"/>
    </location>
</feature>
<reference evidence="10" key="1">
    <citation type="journal article" date="2021" name="Sci. Rep.">
        <title>Diploid genomic architecture of Nitzschia inconspicua, an elite biomass production diatom.</title>
        <authorList>
            <person name="Oliver A."/>
            <person name="Podell S."/>
            <person name="Pinowska A."/>
            <person name="Traller J.C."/>
            <person name="Smith S.R."/>
            <person name="McClure R."/>
            <person name="Beliaev A."/>
            <person name="Bohutskyi P."/>
            <person name="Hill E.A."/>
            <person name="Rabines A."/>
            <person name="Zheng H."/>
            <person name="Allen L.Z."/>
            <person name="Kuo A."/>
            <person name="Grigoriev I.V."/>
            <person name="Allen A.E."/>
            <person name="Hazlebeck D."/>
            <person name="Allen E.E."/>
        </authorList>
    </citation>
    <scope>NUCLEOTIDE SEQUENCE</scope>
    <source>
        <strain evidence="10">Hildebrandi</strain>
    </source>
</reference>
<evidence type="ECO:0000256" key="1">
    <source>
        <dbReference type="ARBA" id="ARBA00004229"/>
    </source>
</evidence>
<name>A0A9K3PY33_9STRA</name>
<sequence length="1146" mass="128957">MKPSERTLRCRRSFLLQVALIFVILAVATGQQQNKNKGPDESKSSNTNNSITKKQQQSNTKVISLAESITRSTKLYQDPERIKASRKQWKKALEEIKQLTLPRGDDKRVKEISFMQWKMLLDEPTKLQLNVDTNLTTIIDQIVSPLSNNSDTNKATPRFEGFASWERILQDWADDVQEYMDKIDAENTGGYPLSSWGSPGKATTKSTKPREEPDTPETMPHLLSNTTLEATPTKTQQKKREPINLPVPAPAKEGEKVLPHTDLSDKSKNLWIVTTASLPWMTGTAVNPLLRAAYMTKGRKEAGGSVTLMIPWLERRQDQERVYGPDKVFESPEEQEEFVRTWLRESAKMPQASEELKIKWYTAWQNKVENSVYSMGDLVAEIPEDQVDICILEEPEHLNWYRAPGDSWTDKFKHVVGIIHTNYFVYAQEQPAAFIRAPAMRLLCSWMCRAHCHRIVKLSGTLGQFAPEKELIENVHGIRGTFLEAGKEVKKRIRASPSQDPVFGADAEPSVYFIGKMLWSKGLGSLMELLKYAEESAGIKVKVDMYGGGPDKDAAEARAKDLEVDMNFHGPIDHAELAFTHKIFINPSTSEVLCTTVAEALGMGKFVVVPSHPSNDFFAQFPNCLTYTNKEEFVGNLYYALTHSPEPMDEEYLRALSWEAATERLEAAGSIPLKEAELMKEALSSEDAGIEITLPPLIEDTEGREIVASGLRKSRARYRQFRSRLSQEVLQSKVLPARAKERLVNELDKRLDLDIDRMIESPKLRLQLSPAELDQRLLELYKSITEGPTGDILRIIGGGQEVALQDFYIKSRAARKAAKDPQTLERLRFGPFQPRGDDADEAKRTASQWVNLVLRRNLPKNEVSILHDAQKEKKKDESKLSMSLTARSLSSYRLGGWLSEKRLATTSFVQRSSPSRSVVDLSLRRTLHRNLSTGFVQIYRERRVQIVGIKISRPRAVTMNSATQDIVNNEWNSMAGEWDDLASGYRDSFVKLLWEFTKLNSSDKRVVVDFGCGSGLLTEVMRRNSPESQYICIDAASEMSAAHDIRTDLVALQGKVDLVVASSVINFIPSNDLAATMKAVGSMLKPGGLFCHSDWPKSEESPDGFTNEKAEEVYHMGGLAKQSTAVVQMETGHHRSEVFLGVAVKK</sequence>
<protein>
    <submittedName>
        <fullName evidence="10">Type 11 methyltransferase</fullName>
    </submittedName>
</protein>
<evidence type="ECO:0000256" key="4">
    <source>
        <dbReference type="ARBA" id="ARBA00022528"/>
    </source>
</evidence>
<evidence type="ECO:0000313" key="11">
    <source>
        <dbReference type="Proteomes" id="UP000693970"/>
    </source>
</evidence>
<reference evidence="10" key="2">
    <citation type="submission" date="2021-04" db="EMBL/GenBank/DDBJ databases">
        <authorList>
            <person name="Podell S."/>
        </authorList>
    </citation>
    <scope>NUCLEOTIDE SEQUENCE</scope>
    <source>
        <strain evidence="10">Hildebrandi</strain>
    </source>
</reference>
<evidence type="ECO:0000313" key="10">
    <source>
        <dbReference type="EMBL" id="KAG7361439.1"/>
    </source>
</evidence>
<organism evidence="10 11">
    <name type="scientific">Nitzschia inconspicua</name>
    <dbReference type="NCBI Taxonomy" id="303405"/>
    <lineage>
        <taxon>Eukaryota</taxon>
        <taxon>Sar</taxon>
        <taxon>Stramenopiles</taxon>
        <taxon>Ochrophyta</taxon>
        <taxon>Bacillariophyta</taxon>
        <taxon>Bacillariophyceae</taxon>
        <taxon>Bacillariophycidae</taxon>
        <taxon>Bacillariales</taxon>
        <taxon>Bacillariaceae</taxon>
        <taxon>Nitzschia</taxon>
    </lineage>
</organism>
<dbReference type="InterPro" id="IPR044525">
    <property type="entry name" value="DGDG1/2"/>
</dbReference>
<dbReference type="GO" id="GO:0009507">
    <property type="term" value="C:chloroplast"/>
    <property type="evidence" value="ECO:0007669"/>
    <property type="project" value="UniProtKB-SubCell"/>
</dbReference>
<feature type="chain" id="PRO_5039903826" evidence="9">
    <location>
        <begin position="31"/>
        <end position="1146"/>
    </location>
</feature>
<keyword evidence="11" id="KW-1185">Reference proteome</keyword>
<dbReference type="CDD" id="cd02440">
    <property type="entry name" value="AdoMet_MTases"/>
    <property type="match status" value="1"/>
</dbReference>
<evidence type="ECO:0000256" key="7">
    <source>
        <dbReference type="ARBA" id="ARBA00023136"/>
    </source>
</evidence>
<feature type="signal peptide" evidence="9">
    <location>
        <begin position="1"/>
        <end position="30"/>
    </location>
</feature>
<feature type="region of interest" description="Disordered" evidence="8">
    <location>
        <begin position="188"/>
        <end position="253"/>
    </location>
</feature>
<evidence type="ECO:0000256" key="8">
    <source>
        <dbReference type="SAM" id="MobiDB-lite"/>
    </source>
</evidence>
<evidence type="ECO:0000256" key="5">
    <source>
        <dbReference type="ARBA" id="ARBA00022640"/>
    </source>
</evidence>
<dbReference type="GO" id="GO:0016020">
    <property type="term" value="C:membrane"/>
    <property type="evidence" value="ECO:0007669"/>
    <property type="project" value="UniProtKB-SubCell"/>
</dbReference>
<keyword evidence="6" id="KW-0808">Transferase</keyword>
<comment type="subcellular location">
    <subcellularLocation>
        <location evidence="2">Membrane</location>
    </subcellularLocation>
    <subcellularLocation>
        <location evidence="1">Plastid</location>
        <location evidence="1">Chloroplast</location>
    </subcellularLocation>
</comment>
<accession>A0A9K3PY33</accession>
<feature type="compositionally biased region" description="Low complexity" evidence="8">
    <location>
        <begin position="44"/>
        <end position="54"/>
    </location>
</feature>
<dbReference type="OrthoDB" id="44480at2759"/>
<evidence type="ECO:0000256" key="6">
    <source>
        <dbReference type="ARBA" id="ARBA00022679"/>
    </source>
</evidence>
<keyword evidence="4" id="KW-0150">Chloroplast</keyword>